<accession>A0AAV3QG52</accession>
<evidence type="ECO:0000259" key="1">
    <source>
        <dbReference type="PROSITE" id="PS50076"/>
    </source>
</evidence>
<comment type="caution">
    <text evidence="2">The sequence shown here is derived from an EMBL/GenBank/DDBJ whole genome shotgun (WGS) entry which is preliminary data.</text>
</comment>
<dbReference type="Pfam" id="PF00226">
    <property type="entry name" value="DnaJ"/>
    <property type="match status" value="1"/>
</dbReference>
<protein>
    <submittedName>
        <fullName evidence="2">Chaperone</fullName>
    </submittedName>
</protein>
<reference evidence="2 3" key="1">
    <citation type="submission" date="2024-01" db="EMBL/GenBank/DDBJ databases">
        <title>The complete chloroplast genome sequence of Lithospermum erythrorhizon: insights into the phylogenetic relationship among Boraginaceae species and the maternal lineages of purple gromwells.</title>
        <authorList>
            <person name="Okada T."/>
            <person name="Watanabe K."/>
        </authorList>
    </citation>
    <scope>NUCLEOTIDE SEQUENCE [LARGE SCALE GENOMIC DNA]</scope>
</reference>
<dbReference type="InterPro" id="IPR001623">
    <property type="entry name" value="DnaJ_domain"/>
</dbReference>
<name>A0AAV3QG52_LITER</name>
<dbReference type="AlphaFoldDB" id="A0AAV3QG52"/>
<dbReference type="CDD" id="cd06257">
    <property type="entry name" value="DnaJ"/>
    <property type="match status" value="1"/>
</dbReference>
<proteinExistence type="predicted"/>
<dbReference type="SMART" id="SM00271">
    <property type="entry name" value="DnaJ"/>
    <property type="match status" value="1"/>
</dbReference>
<dbReference type="Proteomes" id="UP001454036">
    <property type="component" value="Unassembled WGS sequence"/>
</dbReference>
<dbReference type="SUPFAM" id="SSF46565">
    <property type="entry name" value="Chaperone J-domain"/>
    <property type="match status" value="1"/>
</dbReference>
<sequence>MNKVVRINYEGIFRYPFELRCFHSSPILERRRRTNWESRSSNYYNRRSRKLNGKEELLPNVGAFAEELFQRWRDDYEEYHPSSRTHPWFRQEFFSDRNGGRPRSRGSKPGSGRRFDFCEDDVFEADNIFRAAFGGNKHFYWSFTSEEPEREYTSSYNTRRRRNWRHQFDDEYDSEETNCSASDLASYRLTLGLKASGPLNLTDVKTAYRACALKWHPDRHQGSSKVVAEEKFKICSAAYQSLCDQLIVD</sequence>
<dbReference type="EMBL" id="BAABME010004384">
    <property type="protein sequence ID" value="GAA0162176.1"/>
    <property type="molecule type" value="Genomic_DNA"/>
</dbReference>
<evidence type="ECO:0000313" key="3">
    <source>
        <dbReference type="Proteomes" id="UP001454036"/>
    </source>
</evidence>
<gene>
    <name evidence="2" type="ORF">LIER_18324</name>
</gene>
<dbReference type="InterPro" id="IPR036869">
    <property type="entry name" value="J_dom_sf"/>
</dbReference>
<dbReference type="PROSITE" id="PS50076">
    <property type="entry name" value="DNAJ_2"/>
    <property type="match status" value="1"/>
</dbReference>
<dbReference type="Gene3D" id="1.10.287.110">
    <property type="entry name" value="DnaJ domain"/>
    <property type="match status" value="1"/>
</dbReference>
<dbReference type="PANTHER" id="PTHR45376:SF1">
    <property type="entry name" value="CHAPERONE DNAJ-DOMAIN SUPERFAMILY PROTEIN-RELATED"/>
    <property type="match status" value="1"/>
</dbReference>
<evidence type="ECO:0000313" key="2">
    <source>
        <dbReference type="EMBL" id="GAA0162176.1"/>
    </source>
</evidence>
<dbReference type="PANTHER" id="PTHR45376">
    <property type="entry name" value="CHAPERONE DNAJ-DOMAIN SUPERFAMILY PROTEIN-RELATED"/>
    <property type="match status" value="1"/>
</dbReference>
<organism evidence="2 3">
    <name type="scientific">Lithospermum erythrorhizon</name>
    <name type="common">Purple gromwell</name>
    <name type="synonym">Lithospermum officinale var. erythrorhizon</name>
    <dbReference type="NCBI Taxonomy" id="34254"/>
    <lineage>
        <taxon>Eukaryota</taxon>
        <taxon>Viridiplantae</taxon>
        <taxon>Streptophyta</taxon>
        <taxon>Embryophyta</taxon>
        <taxon>Tracheophyta</taxon>
        <taxon>Spermatophyta</taxon>
        <taxon>Magnoliopsida</taxon>
        <taxon>eudicotyledons</taxon>
        <taxon>Gunneridae</taxon>
        <taxon>Pentapetalae</taxon>
        <taxon>asterids</taxon>
        <taxon>lamiids</taxon>
        <taxon>Boraginales</taxon>
        <taxon>Boraginaceae</taxon>
        <taxon>Boraginoideae</taxon>
        <taxon>Lithospermeae</taxon>
        <taxon>Lithospermum</taxon>
    </lineage>
</organism>
<feature type="domain" description="J" evidence="1">
    <location>
        <begin position="186"/>
        <end position="247"/>
    </location>
</feature>
<keyword evidence="3" id="KW-1185">Reference proteome</keyword>